<dbReference type="OrthoDB" id="1018at2157"/>
<accession>A0A142CUZ7</accession>
<keyword evidence="3" id="KW-1185">Reference proteome</keyword>
<dbReference type="GeneID" id="27139914"/>
<dbReference type="GO" id="GO:0008757">
    <property type="term" value="F:S-adenosylmethionine-dependent methyltransferase activity"/>
    <property type="evidence" value="ECO:0007669"/>
    <property type="project" value="InterPro"/>
</dbReference>
<dbReference type="Pfam" id="PF08241">
    <property type="entry name" value="Methyltransf_11"/>
    <property type="match status" value="1"/>
</dbReference>
<sequence>MEEIYYITFREARMLLASRGKVKLNPDLRKTNRVLEVEIKDDGGALFPDGTLVERNLLEKIARDDGTVYFVSNGGVYKAAIASESGFYKLVPTIPPTIEINGIRMHRTKRVNPLQDTRNKVNTVNPKEGETVLDTCMGLGYTAIEASKRGAYVITIEKDPNVIELARINPWSRELFTGGKIQVIQGDAFEVVKKFKQASFDVVIHDPPRFSLAGHLYSEEFHRELFRILKPGGRLFHYVGNPGKKYRKKDLQRGVMERLRRAGFVGVRRVEEALGVVAKKPEKGIKAGQWD</sequence>
<dbReference type="InterPro" id="IPR029063">
    <property type="entry name" value="SAM-dependent_MTases_sf"/>
</dbReference>
<dbReference type="Proteomes" id="UP000073604">
    <property type="component" value="Chromosome"/>
</dbReference>
<dbReference type="RefSeq" id="WP_062388821.1">
    <property type="nucleotide sequence ID" value="NZ_CP014750.1"/>
</dbReference>
<dbReference type="EMBL" id="CP014750">
    <property type="protein sequence ID" value="AMQ18599.1"/>
    <property type="molecule type" value="Genomic_DNA"/>
</dbReference>
<dbReference type="KEGG" id="tpep:A0127_05170"/>
<name>A0A142CUZ7_9EURY</name>
<dbReference type="SUPFAM" id="SSF53335">
    <property type="entry name" value="S-adenosyl-L-methionine-dependent methyltransferases"/>
    <property type="match status" value="1"/>
</dbReference>
<evidence type="ECO:0000313" key="3">
    <source>
        <dbReference type="Proteomes" id="UP000073604"/>
    </source>
</evidence>
<feature type="domain" description="Methyltransferase type 11" evidence="1">
    <location>
        <begin position="133"/>
        <end position="236"/>
    </location>
</feature>
<evidence type="ECO:0000259" key="1">
    <source>
        <dbReference type="Pfam" id="PF08241"/>
    </source>
</evidence>
<dbReference type="Gene3D" id="3.40.50.150">
    <property type="entry name" value="Vaccinia Virus protein VP39"/>
    <property type="match status" value="1"/>
</dbReference>
<gene>
    <name evidence="2" type="ORF">A0127_05170</name>
</gene>
<dbReference type="STRING" id="53952.A0127_05170"/>
<reference evidence="3" key="1">
    <citation type="submission" date="2016-03" db="EMBL/GenBank/DDBJ databases">
        <authorList>
            <person name="Oger P.M."/>
        </authorList>
    </citation>
    <scope>NUCLEOTIDE SEQUENCE [LARGE SCALE GENOMIC DNA]</scope>
    <source>
        <strain evidence="3">OG-1</strain>
    </source>
</reference>
<dbReference type="CDD" id="cd02440">
    <property type="entry name" value="AdoMet_MTases"/>
    <property type="match status" value="1"/>
</dbReference>
<proteinExistence type="predicted"/>
<dbReference type="InterPro" id="IPR013216">
    <property type="entry name" value="Methyltransf_11"/>
</dbReference>
<protein>
    <recommendedName>
        <fullName evidence="1">Methyltransferase type 11 domain-containing protein</fullName>
    </recommendedName>
</protein>
<evidence type="ECO:0000313" key="2">
    <source>
        <dbReference type="EMBL" id="AMQ18599.1"/>
    </source>
</evidence>
<dbReference type="AlphaFoldDB" id="A0A142CUZ7"/>
<organism evidence="2 3">
    <name type="scientific">Thermococcus peptonophilus</name>
    <dbReference type="NCBI Taxonomy" id="53952"/>
    <lineage>
        <taxon>Archaea</taxon>
        <taxon>Methanobacteriati</taxon>
        <taxon>Methanobacteriota</taxon>
        <taxon>Thermococci</taxon>
        <taxon>Thermococcales</taxon>
        <taxon>Thermococcaceae</taxon>
        <taxon>Thermococcus</taxon>
    </lineage>
</organism>